<dbReference type="Proteomes" id="UP000309997">
    <property type="component" value="Unassembled WGS sequence"/>
</dbReference>
<gene>
    <name evidence="1" type="ORF">D5086_006977</name>
</gene>
<comment type="caution">
    <text evidence="1">The sequence shown here is derived from an EMBL/GenBank/DDBJ whole genome shotgun (WGS) entry which is preliminary data.</text>
</comment>
<name>A0ACC4CM66_POPAL</name>
<evidence type="ECO:0000313" key="2">
    <source>
        <dbReference type="Proteomes" id="UP000309997"/>
    </source>
</evidence>
<protein>
    <submittedName>
        <fullName evidence="1">Uncharacterized protein</fullName>
    </submittedName>
</protein>
<evidence type="ECO:0000313" key="1">
    <source>
        <dbReference type="EMBL" id="KAL3599059.1"/>
    </source>
</evidence>
<organism evidence="1 2">
    <name type="scientific">Populus alba</name>
    <name type="common">White poplar</name>
    <dbReference type="NCBI Taxonomy" id="43335"/>
    <lineage>
        <taxon>Eukaryota</taxon>
        <taxon>Viridiplantae</taxon>
        <taxon>Streptophyta</taxon>
        <taxon>Embryophyta</taxon>
        <taxon>Tracheophyta</taxon>
        <taxon>Spermatophyta</taxon>
        <taxon>Magnoliopsida</taxon>
        <taxon>eudicotyledons</taxon>
        <taxon>Gunneridae</taxon>
        <taxon>Pentapetalae</taxon>
        <taxon>rosids</taxon>
        <taxon>fabids</taxon>
        <taxon>Malpighiales</taxon>
        <taxon>Salicaceae</taxon>
        <taxon>Saliceae</taxon>
        <taxon>Populus</taxon>
    </lineage>
</organism>
<sequence>MYSLITLGVGDGNVNNIKPSMPCSSRRSPLMTEPCGCPQLPLIIYLDNYLVYTFYLFGVSNQGRDLEGVMSSAPGWIERCEIVVQGTGKRTRVII</sequence>
<accession>A0ACC4CM66</accession>
<proteinExistence type="predicted"/>
<dbReference type="EMBL" id="RCHU02000003">
    <property type="protein sequence ID" value="KAL3599059.1"/>
    <property type="molecule type" value="Genomic_DNA"/>
</dbReference>
<reference evidence="1 2" key="1">
    <citation type="journal article" date="2024" name="Plant Biotechnol. J.">
        <title>Genome and CRISPR/Cas9 system of a widespread forest tree (Populus alba) in the world.</title>
        <authorList>
            <person name="Liu Y.J."/>
            <person name="Jiang P.F."/>
            <person name="Han X.M."/>
            <person name="Li X.Y."/>
            <person name="Wang H.M."/>
            <person name="Wang Y.J."/>
            <person name="Wang X.X."/>
            <person name="Zeng Q.Y."/>
        </authorList>
    </citation>
    <scope>NUCLEOTIDE SEQUENCE [LARGE SCALE GENOMIC DNA]</scope>
    <source>
        <strain evidence="2">cv. PAL-ZL1</strain>
    </source>
</reference>
<keyword evidence="2" id="KW-1185">Reference proteome</keyword>